<sequence>MQRTSLTVTAVLLSAMAGAILLGGAPNAEASHDVPGNRGWDSVSNRGWSQDVRDTSDLAGH</sequence>
<accession>A0ABX1RM53</accession>
<protein>
    <submittedName>
        <fullName evidence="3">Uncharacterized protein</fullName>
    </submittedName>
</protein>
<proteinExistence type="predicted"/>
<feature type="compositionally biased region" description="Basic and acidic residues" evidence="1">
    <location>
        <begin position="51"/>
        <end position="61"/>
    </location>
</feature>
<evidence type="ECO:0000256" key="2">
    <source>
        <dbReference type="SAM" id="SignalP"/>
    </source>
</evidence>
<dbReference type="Proteomes" id="UP001296706">
    <property type="component" value="Unassembled WGS sequence"/>
</dbReference>
<dbReference type="RefSeq" id="WP_169398607.1">
    <property type="nucleotide sequence ID" value="NZ_BAAAJH010000009.1"/>
</dbReference>
<feature type="region of interest" description="Disordered" evidence="1">
    <location>
        <begin position="26"/>
        <end position="61"/>
    </location>
</feature>
<name>A0ABX1RM53_9PSEU</name>
<feature type="chain" id="PRO_5045421828" evidence="2">
    <location>
        <begin position="31"/>
        <end position="61"/>
    </location>
</feature>
<gene>
    <name evidence="3" type="ORF">HF577_26140</name>
</gene>
<evidence type="ECO:0000313" key="4">
    <source>
        <dbReference type="Proteomes" id="UP001296706"/>
    </source>
</evidence>
<feature type="signal peptide" evidence="2">
    <location>
        <begin position="1"/>
        <end position="30"/>
    </location>
</feature>
<comment type="caution">
    <text evidence="3">The sequence shown here is derived from an EMBL/GenBank/DDBJ whole genome shotgun (WGS) entry which is preliminary data.</text>
</comment>
<organism evidence="3 4">
    <name type="scientific">Pseudonocardia xinjiangensis</name>
    <dbReference type="NCBI Taxonomy" id="75289"/>
    <lineage>
        <taxon>Bacteria</taxon>
        <taxon>Bacillati</taxon>
        <taxon>Actinomycetota</taxon>
        <taxon>Actinomycetes</taxon>
        <taxon>Pseudonocardiales</taxon>
        <taxon>Pseudonocardiaceae</taxon>
        <taxon>Pseudonocardia</taxon>
    </lineage>
</organism>
<evidence type="ECO:0000256" key="1">
    <source>
        <dbReference type="SAM" id="MobiDB-lite"/>
    </source>
</evidence>
<dbReference type="EMBL" id="JAAXKY010000106">
    <property type="protein sequence ID" value="NMH80554.1"/>
    <property type="molecule type" value="Genomic_DNA"/>
</dbReference>
<evidence type="ECO:0000313" key="3">
    <source>
        <dbReference type="EMBL" id="NMH80554.1"/>
    </source>
</evidence>
<keyword evidence="4" id="KW-1185">Reference proteome</keyword>
<reference evidence="3 4" key="1">
    <citation type="submission" date="2020-04" db="EMBL/GenBank/DDBJ databases">
        <authorList>
            <person name="Klaysubun C."/>
            <person name="Duangmal K."/>
            <person name="Lipun K."/>
        </authorList>
    </citation>
    <scope>NUCLEOTIDE SEQUENCE [LARGE SCALE GENOMIC DNA]</scope>
    <source>
        <strain evidence="3 4">JCM 11839</strain>
    </source>
</reference>
<keyword evidence="2" id="KW-0732">Signal</keyword>